<keyword evidence="3" id="KW-1185">Reference proteome</keyword>
<reference evidence="2 3" key="1">
    <citation type="submission" date="2021-06" db="EMBL/GenBank/DDBJ databases">
        <authorList>
            <person name="Criscuolo A."/>
        </authorList>
    </citation>
    <scope>NUCLEOTIDE SEQUENCE [LARGE SCALE GENOMIC DNA]</scope>
    <source>
        <strain evidence="3">CIP 111802</strain>
    </source>
</reference>
<dbReference type="EMBL" id="CAJVCE010000008">
    <property type="protein sequence ID" value="CAG7644483.1"/>
    <property type="molecule type" value="Genomic_DNA"/>
</dbReference>
<comment type="caution">
    <text evidence="2">The sequence shown here is derived from an EMBL/GenBank/DDBJ whole genome shotgun (WGS) entry which is preliminary data.</text>
</comment>
<evidence type="ECO:0000313" key="3">
    <source>
        <dbReference type="Proteomes" id="UP000730618"/>
    </source>
</evidence>
<name>A0ABN7TP46_9BACL</name>
<evidence type="ECO:0000259" key="1">
    <source>
        <dbReference type="PROSITE" id="PS51186"/>
    </source>
</evidence>
<dbReference type="Proteomes" id="UP000730618">
    <property type="component" value="Unassembled WGS sequence"/>
</dbReference>
<dbReference type="CDD" id="cd04301">
    <property type="entry name" value="NAT_SF"/>
    <property type="match status" value="1"/>
</dbReference>
<evidence type="ECO:0000313" key="2">
    <source>
        <dbReference type="EMBL" id="CAG7644483.1"/>
    </source>
</evidence>
<proteinExistence type="predicted"/>
<dbReference type="PROSITE" id="PS51186">
    <property type="entry name" value="GNAT"/>
    <property type="match status" value="1"/>
</dbReference>
<protein>
    <recommendedName>
        <fullName evidence="1">N-acetyltransferase domain-containing protein</fullName>
    </recommendedName>
</protein>
<dbReference type="InterPro" id="IPR000182">
    <property type="entry name" value="GNAT_dom"/>
</dbReference>
<accession>A0ABN7TP46</accession>
<dbReference type="Pfam" id="PF00583">
    <property type="entry name" value="Acetyltransf_1"/>
    <property type="match status" value="1"/>
</dbReference>
<feature type="domain" description="N-acetyltransferase" evidence="1">
    <location>
        <begin position="132"/>
        <end position="269"/>
    </location>
</feature>
<sequence>MLHKLERVDPILNTPPFTQAEVSYNLLHRICGDAEVLGWKSTDGNMIFAQTPGHRAWLWIYDSVEGPERNRYISELIDALRGISIPGICSGPETAERFAAAYSKDRRCMFRTHMAMEAYYCPKVIRPLNVNGTMRRASRQDAETVAGFLANFSTDAYGVRSEPSVQRLAAERMIDAGNLCLWLVNGIPVSMANIAHRSARHARINSVFTSPRHRKNGYASALVAELCAVIRSEYLVPILYADLKNPDSNKLYAGIGFVGCGKIADLKFT</sequence>
<gene>
    <name evidence="2" type="ORF">PAECIP111802_03281</name>
</gene>
<dbReference type="RefSeq" id="WP_218099589.1">
    <property type="nucleotide sequence ID" value="NZ_CAJVCE010000008.1"/>
</dbReference>
<organism evidence="2 3">
    <name type="scientific">Paenibacillus allorhizosphaerae</name>
    <dbReference type="NCBI Taxonomy" id="2849866"/>
    <lineage>
        <taxon>Bacteria</taxon>
        <taxon>Bacillati</taxon>
        <taxon>Bacillota</taxon>
        <taxon>Bacilli</taxon>
        <taxon>Bacillales</taxon>
        <taxon>Paenibacillaceae</taxon>
        <taxon>Paenibacillus</taxon>
    </lineage>
</organism>